<keyword evidence="3" id="KW-1185">Reference proteome</keyword>
<protein>
    <submittedName>
        <fullName evidence="2">Zinc knuckle CX2CX4HX4C</fullName>
    </submittedName>
</protein>
<proteinExistence type="predicted"/>
<dbReference type="AlphaFoldDB" id="A0A2P5CID9"/>
<dbReference type="InterPro" id="IPR040256">
    <property type="entry name" value="At4g02000-like"/>
</dbReference>
<comment type="caution">
    <text evidence="2">The sequence shown here is derived from an EMBL/GenBank/DDBJ whole genome shotgun (WGS) entry which is preliminary data.</text>
</comment>
<dbReference type="InterPro" id="IPR025836">
    <property type="entry name" value="Zn_knuckle_CX2CX4HX4C"/>
</dbReference>
<name>A0A2P5CID9_PARAD</name>
<evidence type="ECO:0000313" key="2">
    <source>
        <dbReference type="EMBL" id="PON60755.1"/>
    </source>
</evidence>
<dbReference type="PANTHER" id="PTHR31286">
    <property type="entry name" value="GLYCINE-RICH CELL WALL STRUCTURAL PROTEIN 1.8-LIKE"/>
    <property type="match status" value="1"/>
</dbReference>
<dbReference type="OrthoDB" id="1924068at2759"/>
<feature type="domain" description="Zinc knuckle CX2CX4HX4C" evidence="1">
    <location>
        <begin position="46"/>
        <end position="72"/>
    </location>
</feature>
<reference evidence="3" key="1">
    <citation type="submission" date="2016-06" db="EMBL/GenBank/DDBJ databases">
        <title>Parallel loss of symbiosis genes in relatives of nitrogen-fixing non-legume Parasponia.</title>
        <authorList>
            <person name="Van Velzen R."/>
            <person name="Holmer R."/>
            <person name="Bu F."/>
            <person name="Rutten L."/>
            <person name="Van Zeijl A."/>
            <person name="Liu W."/>
            <person name="Santuari L."/>
            <person name="Cao Q."/>
            <person name="Sharma T."/>
            <person name="Shen D."/>
            <person name="Roswanjaya Y."/>
            <person name="Wardhani T."/>
            <person name="Kalhor M.S."/>
            <person name="Jansen J."/>
            <person name="Van den Hoogen J."/>
            <person name="Gungor B."/>
            <person name="Hartog M."/>
            <person name="Hontelez J."/>
            <person name="Verver J."/>
            <person name="Yang W.-C."/>
            <person name="Schijlen E."/>
            <person name="Repin R."/>
            <person name="Schilthuizen M."/>
            <person name="Schranz E."/>
            <person name="Heidstra R."/>
            <person name="Miyata K."/>
            <person name="Fedorova E."/>
            <person name="Kohlen W."/>
            <person name="Bisseling T."/>
            <person name="Smit S."/>
            <person name="Geurts R."/>
        </authorList>
    </citation>
    <scope>NUCLEOTIDE SEQUENCE [LARGE SCALE GENOMIC DNA]</scope>
    <source>
        <strain evidence="3">cv. WU1-14</strain>
    </source>
</reference>
<organism evidence="2 3">
    <name type="scientific">Parasponia andersonii</name>
    <name type="common">Sponia andersonii</name>
    <dbReference type="NCBI Taxonomy" id="3476"/>
    <lineage>
        <taxon>Eukaryota</taxon>
        <taxon>Viridiplantae</taxon>
        <taxon>Streptophyta</taxon>
        <taxon>Embryophyta</taxon>
        <taxon>Tracheophyta</taxon>
        <taxon>Spermatophyta</taxon>
        <taxon>Magnoliopsida</taxon>
        <taxon>eudicotyledons</taxon>
        <taxon>Gunneridae</taxon>
        <taxon>Pentapetalae</taxon>
        <taxon>rosids</taxon>
        <taxon>fabids</taxon>
        <taxon>Rosales</taxon>
        <taxon>Cannabaceae</taxon>
        <taxon>Parasponia</taxon>
    </lineage>
</organism>
<gene>
    <name evidence="2" type="ORF">PanWU01x14_150520</name>
</gene>
<feature type="non-terminal residue" evidence="2">
    <location>
        <position position="1"/>
    </location>
</feature>
<dbReference type="Pfam" id="PF14392">
    <property type="entry name" value="zf-CCHC_4"/>
    <property type="match status" value="1"/>
</dbReference>
<accession>A0A2P5CID9</accession>
<sequence length="94" mass="10483">AVGVLLKIDQATHNGNFGHFAQVLVDINLKNPLLDSIQVESEDECRFVHLCYERLPNFCSTCSSIGHVPSNCYHNKPKEDKEKITKKSEGSAPK</sequence>
<dbReference type="Proteomes" id="UP000237105">
    <property type="component" value="Unassembled WGS sequence"/>
</dbReference>
<evidence type="ECO:0000259" key="1">
    <source>
        <dbReference type="Pfam" id="PF14392"/>
    </source>
</evidence>
<dbReference type="PANTHER" id="PTHR31286:SF60">
    <property type="entry name" value="PROTEIN, PUTATIVE-RELATED"/>
    <property type="match status" value="1"/>
</dbReference>
<evidence type="ECO:0000313" key="3">
    <source>
        <dbReference type="Proteomes" id="UP000237105"/>
    </source>
</evidence>
<dbReference type="EMBL" id="JXTB01000127">
    <property type="protein sequence ID" value="PON60755.1"/>
    <property type="molecule type" value="Genomic_DNA"/>
</dbReference>